<dbReference type="InterPro" id="IPR039426">
    <property type="entry name" value="TonB-dep_rcpt-like"/>
</dbReference>
<protein>
    <submittedName>
        <fullName evidence="17">Outer membrane protein</fullName>
    </submittedName>
</protein>
<evidence type="ECO:0000256" key="11">
    <source>
        <dbReference type="ARBA" id="ARBA00023237"/>
    </source>
</evidence>
<evidence type="ECO:0000256" key="6">
    <source>
        <dbReference type="ARBA" id="ARBA00022729"/>
    </source>
</evidence>
<reference evidence="17 18" key="1">
    <citation type="journal article" date="2022" name="Int. J. Syst. Evol. Microbiol.">
        <title>Noviherbaspirillum aridicola sp. nov., isolated from an arid soil in Pakistan.</title>
        <authorList>
            <person name="Khan I.U."/>
            <person name="Saqib M."/>
            <person name="Amin A."/>
            <person name="Hussain F."/>
            <person name="Li L."/>
            <person name="Liu Y.H."/>
            <person name="Fang B.Z."/>
            <person name="Ahmed I."/>
            <person name="Li W.J."/>
        </authorList>
    </citation>
    <scope>NUCLEOTIDE SEQUENCE [LARGE SCALE GENOMIC DNA]</scope>
    <source>
        <strain evidence="17 18">NCCP-691</strain>
    </source>
</reference>
<comment type="similarity">
    <text evidence="2 12 13">Belongs to the TonB-dependent receptor family.</text>
</comment>
<dbReference type="Proteomes" id="UP000887222">
    <property type="component" value="Unassembled WGS sequence"/>
</dbReference>
<dbReference type="InterPro" id="IPR036942">
    <property type="entry name" value="Beta-barrel_TonB_sf"/>
</dbReference>
<feature type="domain" description="TonB-dependent receptor plug" evidence="16">
    <location>
        <begin position="58"/>
        <end position="155"/>
    </location>
</feature>
<gene>
    <name evidence="17" type="ORF">NCCP691_21480</name>
</gene>
<dbReference type="SUPFAM" id="SSF56935">
    <property type="entry name" value="Porins"/>
    <property type="match status" value="1"/>
</dbReference>
<sequence length="618" mass="67196">MTFSVSRRFRPVRAPLSAALAAVFSFNAFAQDKPLEPVVVTANRVPQLATEVLNDNLVISSEEIARSGGTSLVDVLQRQRGLEIVRNGGPGTQSSVLIRGADNRQTVVLVDGVRIGSATSGGASWNAIPLSQIDRVEVVYGPLSTMYGADAVGGVIQIFTRQGEGPPALSASAGFGSWDTRNVEAGISGGAGGWRYALRAAHEESDSFSALKPRASSYNPDRDGYDSKSASGRLSYELSAGHELGATFLHNRLESRFDSGRTYDDRSDSKVAAYGMFLKNRILPNWHSTVQFGRSYDTSDSDAVFGRTSYDTVQDTLSWQNNFTLFGTDVLQVIAERREEEVESSEAAVSRDRSNNAIALAYQLRRGAHLAAASVRNDDNSQFGSHTTGSLSYGYKFNRAWRASASMGTSFRAPTFNELYFPGYGVPTNQPEKGRNTEAGVHYDDGKYRLNATYFRNRLSDLLVSTRTCPVTPASFPFGCAYNVNRAVLEGVSLGAGAALGNFRLSGTLDFLDPRDETTGNRLARRARKHGTLGIDYGAGPLTTGAEVIFSGDRYDDAANRNQLGGYGLLNLHATYALTKEWSLFGRWNNVFDKDYELARNYNTAGSSFFVGVRYGAR</sequence>
<dbReference type="EMBL" id="BPMK01000008">
    <property type="protein sequence ID" value="GIZ52134.1"/>
    <property type="molecule type" value="Genomic_DNA"/>
</dbReference>
<evidence type="ECO:0000313" key="18">
    <source>
        <dbReference type="Proteomes" id="UP000887222"/>
    </source>
</evidence>
<comment type="subcellular location">
    <subcellularLocation>
        <location evidence="1 12">Cell outer membrane</location>
        <topology evidence="1 12">Multi-pass membrane protein</topology>
    </subcellularLocation>
</comment>
<comment type="caution">
    <text evidence="17">The sequence shown here is derived from an EMBL/GenBank/DDBJ whole genome shotgun (WGS) entry which is preliminary data.</text>
</comment>
<dbReference type="Pfam" id="PF00593">
    <property type="entry name" value="TonB_dep_Rec_b-barrel"/>
    <property type="match status" value="1"/>
</dbReference>
<keyword evidence="7" id="KW-0406">Ion transport</keyword>
<keyword evidence="10" id="KW-0675">Receptor</keyword>
<evidence type="ECO:0000256" key="4">
    <source>
        <dbReference type="ARBA" id="ARBA00022452"/>
    </source>
</evidence>
<keyword evidence="4 12" id="KW-1134">Transmembrane beta strand</keyword>
<accession>A0ABQ4Q4U7</accession>
<dbReference type="CDD" id="cd01347">
    <property type="entry name" value="ligand_gated_channel"/>
    <property type="match status" value="1"/>
</dbReference>
<keyword evidence="6 14" id="KW-0732">Signal</keyword>
<evidence type="ECO:0000256" key="2">
    <source>
        <dbReference type="ARBA" id="ARBA00009810"/>
    </source>
</evidence>
<evidence type="ECO:0000256" key="9">
    <source>
        <dbReference type="ARBA" id="ARBA00023136"/>
    </source>
</evidence>
<dbReference type="Pfam" id="PF07715">
    <property type="entry name" value="Plug"/>
    <property type="match status" value="1"/>
</dbReference>
<evidence type="ECO:0000256" key="5">
    <source>
        <dbReference type="ARBA" id="ARBA00022692"/>
    </source>
</evidence>
<keyword evidence="8 13" id="KW-0798">TonB box</keyword>
<evidence type="ECO:0000259" key="16">
    <source>
        <dbReference type="Pfam" id="PF07715"/>
    </source>
</evidence>
<dbReference type="PROSITE" id="PS52016">
    <property type="entry name" value="TONB_DEPENDENT_REC_3"/>
    <property type="match status" value="1"/>
</dbReference>
<keyword evidence="18" id="KW-1185">Reference proteome</keyword>
<dbReference type="Gene3D" id="2.170.130.10">
    <property type="entry name" value="TonB-dependent receptor, plug domain"/>
    <property type="match status" value="1"/>
</dbReference>
<dbReference type="InterPro" id="IPR000531">
    <property type="entry name" value="Beta-barrel_TonB"/>
</dbReference>
<organism evidence="17 18">
    <name type="scientific">Noviherbaspirillum aridicola</name>
    <dbReference type="NCBI Taxonomy" id="2849687"/>
    <lineage>
        <taxon>Bacteria</taxon>
        <taxon>Pseudomonadati</taxon>
        <taxon>Pseudomonadota</taxon>
        <taxon>Betaproteobacteria</taxon>
        <taxon>Burkholderiales</taxon>
        <taxon>Oxalobacteraceae</taxon>
        <taxon>Noviherbaspirillum</taxon>
    </lineage>
</organism>
<dbReference type="Gene3D" id="2.40.170.20">
    <property type="entry name" value="TonB-dependent receptor, beta-barrel domain"/>
    <property type="match status" value="1"/>
</dbReference>
<dbReference type="PANTHER" id="PTHR30069">
    <property type="entry name" value="TONB-DEPENDENT OUTER MEMBRANE RECEPTOR"/>
    <property type="match status" value="1"/>
</dbReference>
<keyword evidence="11 12" id="KW-0998">Cell outer membrane</keyword>
<evidence type="ECO:0000256" key="10">
    <source>
        <dbReference type="ARBA" id="ARBA00023170"/>
    </source>
</evidence>
<dbReference type="RefSeq" id="WP_220808294.1">
    <property type="nucleotide sequence ID" value="NZ_BPMK01000008.1"/>
</dbReference>
<evidence type="ECO:0000256" key="8">
    <source>
        <dbReference type="ARBA" id="ARBA00023077"/>
    </source>
</evidence>
<evidence type="ECO:0000256" key="14">
    <source>
        <dbReference type="SAM" id="SignalP"/>
    </source>
</evidence>
<dbReference type="InterPro" id="IPR037066">
    <property type="entry name" value="Plug_dom_sf"/>
</dbReference>
<feature type="signal peptide" evidence="14">
    <location>
        <begin position="1"/>
        <end position="30"/>
    </location>
</feature>
<evidence type="ECO:0000256" key="13">
    <source>
        <dbReference type="RuleBase" id="RU003357"/>
    </source>
</evidence>
<dbReference type="InterPro" id="IPR012910">
    <property type="entry name" value="Plug_dom"/>
</dbReference>
<keyword evidence="9 12" id="KW-0472">Membrane</keyword>
<evidence type="ECO:0000256" key="7">
    <source>
        <dbReference type="ARBA" id="ARBA00023065"/>
    </source>
</evidence>
<feature type="chain" id="PRO_5046968354" evidence="14">
    <location>
        <begin position="31"/>
        <end position="618"/>
    </location>
</feature>
<name>A0ABQ4Q4U7_9BURK</name>
<evidence type="ECO:0000256" key="12">
    <source>
        <dbReference type="PROSITE-ProRule" id="PRU01360"/>
    </source>
</evidence>
<evidence type="ECO:0000259" key="15">
    <source>
        <dbReference type="Pfam" id="PF00593"/>
    </source>
</evidence>
<evidence type="ECO:0000256" key="3">
    <source>
        <dbReference type="ARBA" id="ARBA00022448"/>
    </source>
</evidence>
<proteinExistence type="inferred from homology"/>
<evidence type="ECO:0000256" key="1">
    <source>
        <dbReference type="ARBA" id="ARBA00004571"/>
    </source>
</evidence>
<feature type="domain" description="TonB-dependent receptor-like beta-barrel" evidence="15">
    <location>
        <begin position="197"/>
        <end position="591"/>
    </location>
</feature>
<dbReference type="PANTHER" id="PTHR30069:SF53">
    <property type="entry name" value="COLICIN I RECEPTOR-RELATED"/>
    <property type="match status" value="1"/>
</dbReference>
<evidence type="ECO:0000313" key="17">
    <source>
        <dbReference type="EMBL" id="GIZ52134.1"/>
    </source>
</evidence>
<keyword evidence="5 12" id="KW-0812">Transmembrane</keyword>
<keyword evidence="3 12" id="KW-0813">Transport</keyword>